<evidence type="ECO:0000256" key="1">
    <source>
        <dbReference type="ARBA" id="ARBA00001957"/>
    </source>
</evidence>
<feature type="domain" description="Carrier" evidence="3">
    <location>
        <begin position="1003"/>
        <end position="1079"/>
    </location>
</feature>
<dbReference type="Pfam" id="PF13193">
    <property type="entry name" value="AMP-binding_C"/>
    <property type="match status" value="1"/>
</dbReference>
<dbReference type="InterPro" id="IPR020845">
    <property type="entry name" value="AMP-binding_CS"/>
</dbReference>
<dbReference type="InterPro" id="IPR010071">
    <property type="entry name" value="AA_adenyl_dom"/>
</dbReference>
<dbReference type="EMBL" id="BAAAQN010000005">
    <property type="protein sequence ID" value="GAA2018142.1"/>
    <property type="molecule type" value="Genomic_DNA"/>
</dbReference>
<dbReference type="Pfam" id="PF00501">
    <property type="entry name" value="AMP-binding"/>
    <property type="match status" value="1"/>
</dbReference>
<dbReference type="Gene3D" id="3.40.50.12780">
    <property type="entry name" value="N-terminal domain of ligase-like"/>
    <property type="match status" value="1"/>
</dbReference>
<dbReference type="RefSeq" id="WP_344664555.1">
    <property type="nucleotide sequence ID" value="NZ_BAAAQN010000005.1"/>
</dbReference>
<dbReference type="SUPFAM" id="SSF52777">
    <property type="entry name" value="CoA-dependent acyltransferases"/>
    <property type="match status" value="2"/>
</dbReference>
<feature type="region of interest" description="Disordered" evidence="2">
    <location>
        <begin position="967"/>
        <end position="1004"/>
    </location>
</feature>
<dbReference type="SUPFAM" id="SSF56801">
    <property type="entry name" value="Acetyl-CoA synthetase-like"/>
    <property type="match status" value="1"/>
</dbReference>
<organism evidence="4 5">
    <name type="scientific">Catenulispora yoronensis</name>
    <dbReference type="NCBI Taxonomy" id="450799"/>
    <lineage>
        <taxon>Bacteria</taxon>
        <taxon>Bacillati</taxon>
        <taxon>Actinomycetota</taxon>
        <taxon>Actinomycetes</taxon>
        <taxon>Catenulisporales</taxon>
        <taxon>Catenulisporaceae</taxon>
        <taxon>Catenulispora</taxon>
    </lineage>
</organism>
<evidence type="ECO:0000259" key="3">
    <source>
        <dbReference type="PROSITE" id="PS50075"/>
    </source>
</evidence>
<dbReference type="Proteomes" id="UP001500751">
    <property type="component" value="Unassembled WGS sequence"/>
</dbReference>
<feature type="compositionally biased region" description="Acidic residues" evidence="2">
    <location>
        <begin position="69"/>
        <end position="81"/>
    </location>
</feature>
<name>A0ABP5FAA5_9ACTN</name>
<protein>
    <recommendedName>
        <fullName evidence="3">Carrier domain-containing protein</fullName>
    </recommendedName>
</protein>
<dbReference type="PROSITE" id="PS50075">
    <property type="entry name" value="CARRIER"/>
    <property type="match status" value="1"/>
</dbReference>
<gene>
    <name evidence="4" type="ORF">GCM10009839_12800</name>
</gene>
<evidence type="ECO:0000313" key="4">
    <source>
        <dbReference type="EMBL" id="GAA2018142.1"/>
    </source>
</evidence>
<dbReference type="PROSITE" id="PS00455">
    <property type="entry name" value="AMP_BINDING"/>
    <property type="match status" value="1"/>
</dbReference>
<dbReference type="InterPro" id="IPR042099">
    <property type="entry name" value="ANL_N_sf"/>
</dbReference>
<keyword evidence="5" id="KW-1185">Reference proteome</keyword>
<dbReference type="Pfam" id="PF00550">
    <property type="entry name" value="PP-binding"/>
    <property type="match status" value="1"/>
</dbReference>
<dbReference type="PANTHER" id="PTHR45527:SF1">
    <property type="entry name" value="FATTY ACID SYNTHASE"/>
    <property type="match status" value="1"/>
</dbReference>
<dbReference type="Gene3D" id="3.30.559.30">
    <property type="entry name" value="Nonribosomal peptide synthetase, condensation domain"/>
    <property type="match status" value="2"/>
</dbReference>
<dbReference type="InterPro" id="IPR009081">
    <property type="entry name" value="PP-bd_ACP"/>
</dbReference>
<evidence type="ECO:0000256" key="2">
    <source>
        <dbReference type="SAM" id="MobiDB-lite"/>
    </source>
</evidence>
<dbReference type="NCBIfam" id="TIGR01733">
    <property type="entry name" value="AA-adenyl-dom"/>
    <property type="match status" value="1"/>
</dbReference>
<feature type="compositionally biased region" description="Basic and acidic residues" evidence="2">
    <location>
        <begin position="979"/>
        <end position="999"/>
    </location>
</feature>
<feature type="region of interest" description="Disordered" evidence="2">
    <location>
        <begin position="1087"/>
        <end position="1123"/>
    </location>
</feature>
<accession>A0ABP5FAA5</accession>
<dbReference type="InterPro" id="IPR036736">
    <property type="entry name" value="ACP-like_sf"/>
</dbReference>
<dbReference type="InterPro" id="IPR025110">
    <property type="entry name" value="AMP-bd_C"/>
</dbReference>
<dbReference type="PANTHER" id="PTHR45527">
    <property type="entry name" value="NONRIBOSOMAL PEPTIDE SYNTHETASE"/>
    <property type="match status" value="1"/>
</dbReference>
<dbReference type="SUPFAM" id="SSF47336">
    <property type="entry name" value="ACP-like"/>
    <property type="match status" value="1"/>
</dbReference>
<feature type="compositionally biased region" description="Basic and acidic residues" evidence="2">
    <location>
        <begin position="596"/>
        <end position="605"/>
    </location>
</feature>
<dbReference type="InterPro" id="IPR045851">
    <property type="entry name" value="AMP-bd_C_sf"/>
</dbReference>
<proteinExistence type="predicted"/>
<comment type="cofactor">
    <cofactor evidence="1">
        <name>pantetheine 4'-phosphate</name>
        <dbReference type="ChEBI" id="CHEBI:47942"/>
    </cofactor>
</comment>
<comment type="caution">
    <text evidence="4">The sequence shown here is derived from an EMBL/GenBank/DDBJ whole genome shotgun (WGS) entry which is preliminary data.</text>
</comment>
<evidence type="ECO:0000313" key="5">
    <source>
        <dbReference type="Proteomes" id="UP001500751"/>
    </source>
</evidence>
<dbReference type="InterPro" id="IPR023213">
    <property type="entry name" value="CAT-like_dom_sf"/>
</dbReference>
<reference evidence="5" key="1">
    <citation type="journal article" date="2019" name="Int. J. Syst. Evol. Microbiol.">
        <title>The Global Catalogue of Microorganisms (GCM) 10K type strain sequencing project: providing services to taxonomists for standard genome sequencing and annotation.</title>
        <authorList>
            <consortium name="The Broad Institute Genomics Platform"/>
            <consortium name="The Broad Institute Genome Sequencing Center for Infectious Disease"/>
            <person name="Wu L."/>
            <person name="Ma J."/>
        </authorList>
    </citation>
    <scope>NUCLEOTIDE SEQUENCE [LARGE SCALE GENOMIC DNA]</scope>
    <source>
        <strain evidence="5">JCM 16014</strain>
    </source>
</reference>
<dbReference type="InterPro" id="IPR000873">
    <property type="entry name" value="AMP-dep_synth/lig_dom"/>
</dbReference>
<feature type="compositionally biased region" description="Low complexity" evidence="2">
    <location>
        <begin position="1094"/>
        <end position="1116"/>
    </location>
</feature>
<sequence>MHASDGGDGWVGRARRRMLSVDTGGGVSPWHLVVASEVVGPLDGDLLRQALGRLGQRFPALCTVFTGDGDTDGNTDGDTDGNGDSGSEPRSRVVAGWQPTLLEQQLPASAADPVEVAEELLLPAAAVLLRPFERPPVVFVLCHVGPELAVLTLLAHQAVVGVRETTRLWDELVAEYRGLTTSDPADEAAAVPESASVTAAATADLLAERVQHLAAWPGVVELPSDLTRPATQTFVAARLPFAPSPELYAGCAELAQRVDVPLDTVLLAGWALTVGRRAGVGRLLVETQPADGTGLVACELAPDATVAEYLENTARAMAEARRYNGIAFDDLADALDAVGDADANADVNAVRRRLVQFAFETVGEPRVVHAGPTRFEIRPARLGGIDGDAVLRAHDQGRTLELEYAASVLSPQEAADLIGSFTQALSDLIADPRGALADITTVTAEQAERVAAVEHGPDVDSTDGLWQLIEQAAAEHSDAIALRDEHRTLTYAEFVAAAEDLSADLAAVGVREGDRVAVTVRRSAEQIVAVAALIRIGAAYVGIETDMPPAAAALILDTAEVRVIVGDADRVAVLGEAASGRIVLAPAGTSAAQGARDARDAHDAPKAPAPAAPDPARTAYLTFTSGTTGRPKGAVIPCRAVVRLSRRATWLRPGATARFLRIAPMAFDAFTLEVFPVLLAGGTLEIFPEGHIAVDALTAFLADRAVTGLYLSSGLFRLVADFQPEAFTSAVQVLTGGEVVPTAQVRQVLRACPSLTITNGFGHSENTSFTVVHHVGDPAEAGAALPVGRPIDGTGVLVLDDSARPVPPGAVGELYAYGDGLADGYAGLPEETASSFGDFGRPDGRRLYRTGDLVRWGGDGFLRYVGRRDRQVKIRGFRVEPDHVAGILRAHPAVRDAAVAVVPGEHGDKVLLAAVVPFHGDALPPDLRTFAALHLPGYSRPKQWAAVEEFPVTRNGKLDVDRLAALAGPFPEPPAEENPDSRDHSDRPEDTPADTRADTPVDTADDSLTRAIADAWEQVLGHRDFRGSDWFFDVGGDSLRLIRVQAILSRTLPDWNITISDLYSYPAIDDLVTVLCADDADYADDADDADDTDTATAANLATAAPNTAAPNTAPKEATTHAPA</sequence>
<feature type="region of interest" description="Disordered" evidence="2">
    <location>
        <begin position="66"/>
        <end position="91"/>
    </location>
</feature>
<dbReference type="Gene3D" id="3.30.559.10">
    <property type="entry name" value="Chloramphenicol acetyltransferase-like domain"/>
    <property type="match status" value="1"/>
</dbReference>
<dbReference type="Gene3D" id="1.10.1200.10">
    <property type="entry name" value="ACP-like"/>
    <property type="match status" value="1"/>
</dbReference>
<feature type="region of interest" description="Disordered" evidence="2">
    <location>
        <begin position="594"/>
        <end position="615"/>
    </location>
</feature>
<dbReference type="Gene3D" id="3.30.300.30">
    <property type="match status" value="1"/>
</dbReference>